<dbReference type="Proteomes" id="UP001501671">
    <property type="component" value="Unassembled WGS sequence"/>
</dbReference>
<evidence type="ECO:0000313" key="2">
    <source>
        <dbReference type="EMBL" id="GAA4339963.1"/>
    </source>
</evidence>
<dbReference type="EMBL" id="BAABFO010000024">
    <property type="protein sequence ID" value="GAA4339963.1"/>
    <property type="molecule type" value="Genomic_DNA"/>
</dbReference>
<evidence type="ECO:0000256" key="1">
    <source>
        <dbReference type="SAM" id="SignalP"/>
    </source>
</evidence>
<feature type="chain" id="PRO_5047398465" description="Lipoprotein" evidence="1">
    <location>
        <begin position="29"/>
        <end position="221"/>
    </location>
</feature>
<name>A0ABP8HJD8_9BURK</name>
<evidence type="ECO:0008006" key="4">
    <source>
        <dbReference type="Google" id="ProtNLM"/>
    </source>
</evidence>
<sequence>MQATSLPRAFSWLSLLALAACGIPPGQAAGGSADGVVPCAAQVGAQDAARRVQVCRQVSPATHPPCNAANSCAMIEEEIARSCALFDGNGAPMADCRPAPKSAEAAAAVVERYYSAINARDYDTAWRQWGENGPRGQTPAGFRAGFAHTRTAKVTIGKLEPGEGAAGSIYQTVPVTVDATLDDGTRQRFRGHYVLRRVNGVDGATPEQLRWHIDSARLSAE</sequence>
<dbReference type="SUPFAM" id="SSF54427">
    <property type="entry name" value="NTF2-like"/>
    <property type="match status" value="1"/>
</dbReference>
<reference evidence="3" key="1">
    <citation type="journal article" date="2019" name="Int. J. Syst. Evol. Microbiol.">
        <title>The Global Catalogue of Microorganisms (GCM) 10K type strain sequencing project: providing services to taxonomists for standard genome sequencing and annotation.</title>
        <authorList>
            <consortium name="The Broad Institute Genomics Platform"/>
            <consortium name="The Broad Institute Genome Sequencing Center for Infectious Disease"/>
            <person name="Wu L."/>
            <person name="Ma J."/>
        </authorList>
    </citation>
    <scope>NUCLEOTIDE SEQUENCE [LARGE SCALE GENOMIC DNA]</scope>
    <source>
        <strain evidence="3">JCM 17666</strain>
    </source>
</reference>
<gene>
    <name evidence="2" type="ORF">GCM10023144_38860</name>
</gene>
<dbReference type="InterPro" id="IPR032710">
    <property type="entry name" value="NTF2-like_dom_sf"/>
</dbReference>
<keyword evidence="1" id="KW-0732">Signal</keyword>
<dbReference type="RefSeq" id="WP_345251552.1">
    <property type="nucleotide sequence ID" value="NZ_BAABFO010000024.1"/>
</dbReference>
<feature type="signal peptide" evidence="1">
    <location>
        <begin position="1"/>
        <end position="28"/>
    </location>
</feature>
<accession>A0ABP8HJD8</accession>
<evidence type="ECO:0000313" key="3">
    <source>
        <dbReference type="Proteomes" id="UP001501671"/>
    </source>
</evidence>
<organism evidence="2 3">
    <name type="scientific">Pigmentiphaga soli</name>
    <dbReference type="NCBI Taxonomy" id="1007095"/>
    <lineage>
        <taxon>Bacteria</taxon>
        <taxon>Pseudomonadati</taxon>
        <taxon>Pseudomonadota</taxon>
        <taxon>Betaproteobacteria</taxon>
        <taxon>Burkholderiales</taxon>
        <taxon>Alcaligenaceae</taxon>
        <taxon>Pigmentiphaga</taxon>
    </lineage>
</organism>
<proteinExistence type="predicted"/>
<comment type="caution">
    <text evidence="2">The sequence shown here is derived from an EMBL/GenBank/DDBJ whole genome shotgun (WGS) entry which is preliminary data.</text>
</comment>
<protein>
    <recommendedName>
        <fullName evidence="4">Lipoprotein</fullName>
    </recommendedName>
</protein>
<keyword evidence="3" id="KW-1185">Reference proteome</keyword>